<dbReference type="PANTHER" id="PTHR36302:SF1">
    <property type="entry name" value="COPPER CHAPERONE PCU(A)C"/>
    <property type="match status" value="1"/>
</dbReference>
<dbReference type="SUPFAM" id="SSF110087">
    <property type="entry name" value="DR1885-like metal-binding protein"/>
    <property type="match status" value="1"/>
</dbReference>
<accession>A0ABT3VEN1</accession>
<protein>
    <submittedName>
        <fullName evidence="2">Copper chaperone PCu(A)C</fullName>
    </submittedName>
</protein>
<organism evidence="2 3">
    <name type="scientific">Streptomyces ortus</name>
    <dbReference type="NCBI Taxonomy" id="2867268"/>
    <lineage>
        <taxon>Bacteria</taxon>
        <taxon>Bacillati</taxon>
        <taxon>Actinomycetota</taxon>
        <taxon>Actinomycetes</taxon>
        <taxon>Kitasatosporales</taxon>
        <taxon>Streptomycetaceae</taxon>
        <taxon>Streptomyces</taxon>
    </lineage>
</organism>
<evidence type="ECO:0000313" key="2">
    <source>
        <dbReference type="EMBL" id="MCX4238387.1"/>
    </source>
</evidence>
<dbReference type="Gene3D" id="2.60.40.1890">
    <property type="entry name" value="PCu(A)C copper chaperone"/>
    <property type="match status" value="1"/>
</dbReference>
<keyword evidence="1" id="KW-0812">Transmembrane</keyword>
<gene>
    <name evidence="2" type="ORF">K3769_37565</name>
</gene>
<sequence>MTERQSPWRPTRRRLTDTLLAALAPVAVSVLALGGLSIWTVLGNAGGPARITVTGGRLFLPTGDTPETAAFFRITNTGGSADRLLKVTAAGTDGATRLSRHRMTGARSASARTVTSVPVAAGDSIAMSPDSLDVIVPANPDWEIGDLVTFTLHFERGGAVRSVAVVDRPGQGGT</sequence>
<dbReference type="InterPro" id="IPR007410">
    <property type="entry name" value="LpqE-like"/>
</dbReference>
<evidence type="ECO:0000313" key="3">
    <source>
        <dbReference type="Proteomes" id="UP001165590"/>
    </source>
</evidence>
<proteinExistence type="predicted"/>
<dbReference type="RefSeq" id="WP_267030683.1">
    <property type="nucleotide sequence ID" value="NZ_JAIFZO010000002.1"/>
</dbReference>
<feature type="transmembrane region" description="Helical" evidence="1">
    <location>
        <begin position="20"/>
        <end position="42"/>
    </location>
</feature>
<keyword evidence="3" id="KW-1185">Reference proteome</keyword>
<dbReference type="EMBL" id="JAIFZO010000002">
    <property type="protein sequence ID" value="MCX4238387.1"/>
    <property type="molecule type" value="Genomic_DNA"/>
</dbReference>
<name>A0ABT3VEN1_9ACTN</name>
<dbReference type="PANTHER" id="PTHR36302">
    <property type="entry name" value="BLR7088 PROTEIN"/>
    <property type="match status" value="1"/>
</dbReference>
<dbReference type="Pfam" id="PF04314">
    <property type="entry name" value="PCuAC"/>
    <property type="match status" value="1"/>
</dbReference>
<comment type="caution">
    <text evidence="2">The sequence shown here is derived from an EMBL/GenBank/DDBJ whole genome shotgun (WGS) entry which is preliminary data.</text>
</comment>
<keyword evidence="1" id="KW-1133">Transmembrane helix</keyword>
<dbReference type="InterPro" id="IPR036182">
    <property type="entry name" value="PCuAC_sf"/>
</dbReference>
<evidence type="ECO:0000256" key="1">
    <source>
        <dbReference type="SAM" id="Phobius"/>
    </source>
</evidence>
<dbReference type="InterPro" id="IPR058248">
    <property type="entry name" value="Lxx211020-like"/>
</dbReference>
<reference evidence="2" key="1">
    <citation type="journal article" date="2022" name="bioRxiv">
        <title>Discovery and biosynthetic assessment of Streptomyces ortus sp nov. isolated from a deep-sea sponge.</title>
        <authorList>
            <person name="Williams S.E."/>
        </authorList>
    </citation>
    <scope>NUCLEOTIDE SEQUENCE</scope>
    <source>
        <strain evidence="2">A15ISP2-DRY2</strain>
    </source>
</reference>
<dbReference type="Proteomes" id="UP001165590">
    <property type="component" value="Unassembled WGS sequence"/>
</dbReference>
<keyword evidence="1" id="KW-0472">Membrane</keyword>